<dbReference type="Gene3D" id="1.25.40.10">
    <property type="entry name" value="Tetratricopeptide repeat domain"/>
    <property type="match status" value="1"/>
</dbReference>
<dbReference type="InterPro" id="IPR052945">
    <property type="entry name" value="Mitotic_Regulator"/>
</dbReference>
<organism evidence="1">
    <name type="scientific">hydrothermal vent metagenome</name>
    <dbReference type="NCBI Taxonomy" id="652676"/>
    <lineage>
        <taxon>unclassified sequences</taxon>
        <taxon>metagenomes</taxon>
        <taxon>ecological metagenomes</taxon>
    </lineage>
</organism>
<dbReference type="EMBL" id="FPHW01000132">
    <property type="protein sequence ID" value="SFV84414.1"/>
    <property type="molecule type" value="Genomic_DNA"/>
</dbReference>
<dbReference type="InterPro" id="IPR006597">
    <property type="entry name" value="Sel1-like"/>
</dbReference>
<gene>
    <name evidence="1" type="ORF">MNB_SUP05-7-840</name>
</gene>
<dbReference type="Pfam" id="PF08238">
    <property type="entry name" value="Sel1"/>
    <property type="match status" value="4"/>
</dbReference>
<name>A0A1W1DRQ2_9ZZZZ</name>
<proteinExistence type="predicted"/>
<dbReference type="PANTHER" id="PTHR43628:SF1">
    <property type="entry name" value="CHITIN SYNTHASE REGULATORY FACTOR 2-RELATED"/>
    <property type="match status" value="1"/>
</dbReference>
<protein>
    <recommendedName>
        <fullName evidence="2">TETRATRICOPEPTIDE REPEAT FAMILY PROTEIN</fullName>
    </recommendedName>
</protein>
<dbReference type="InterPro" id="IPR011990">
    <property type="entry name" value="TPR-like_helical_dom_sf"/>
</dbReference>
<dbReference type="AlphaFoldDB" id="A0A1W1DRQ2"/>
<dbReference type="SMART" id="SM00671">
    <property type="entry name" value="SEL1"/>
    <property type="match status" value="4"/>
</dbReference>
<dbReference type="SUPFAM" id="SSF81901">
    <property type="entry name" value="HCP-like"/>
    <property type="match status" value="1"/>
</dbReference>
<evidence type="ECO:0008006" key="2">
    <source>
        <dbReference type="Google" id="ProtNLM"/>
    </source>
</evidence>
<sequence length="180" mass="20439">MLTISLKRGALIASLFFALNLTVVAGDPADTWYQIGYDYSQRGRNTDAFKWMLKAADAGHAAAQNNIGLSYLHALGVTKNEKIAFSWFDKAAKQGLPYAQSELAMLYYEGRGVEKDTQKAYDWWLSAAKQEDEYAQFNLASLFLDQGDIKQAYYWFNRASNNNHPEAKVALEKLREKYVE</sequence>
<reference evidence="1" key="1">
    <citation type="submission" date="2016-10" db="EMBL/GenBank/DDBJ databases">
        <authorList>
            <person name="de Groot N.N."/>
        </authorList>
    </citation>
    <scope>NUCLEOTIDE SEQUENCE</scope>
</reference>
<dbReference type="PANTHER" id="PTHR43628">
    <property type="entry name" value="ACTIVATOR OF C KINASE PROTEIN 1-RELATED"/>
    <property type="match status" value="1"/>
</dbReference>
<accession>A0A1W1DRQ2</accession>
<evidence type="ECO:0000313" key="1">
    <source>
        <dbReference type="EMBL" id="SFV84414.1"/>
    </source>
</evidence>